<dbReference type="PANTHER" id="PTHR43191:SF2">
    <property type="entry name" value="RRNA METHYLTRANSFERASE 3, MITOCHONDRIAL"/>
    <property type="match status" value="1"/>
</dbReference>
<dbReference type="InterPro" id="IPR029026">
    <property type="entry name" value="tRNA_m1G_MTases_N"/>
</dbReference>
<evidence type="ECO:0000313" key="4">
    <source>
        <dbReference type="EMBL" id="SVD55222.1"/>
    </source>
</evidence>
<evidence type="ECO:0000256" key="1">
    <source>
        <dbReference type="ARBA" id="ARBA00022603"/>
    </source>
</evidence>
<reference evidence="4" key="1">
    <citation type="submission" date="2018-05" db="EMBL/GenBank/DDBJ databases">
        <authorList>
            <person name="Lanie J.A."/>
            <person name="Ng W.-L."/>
            <person name="Kazmierczak K.M."/>
            <person name="Andrzejewski T.M."/>
            <person name="Davidsen T.M."/>
            <person name="Wayne K.J."/>
            <person name="Tettelin H."/>
            <person name="Glass J.I."/>
            <person name="Rusch D."/>
            <person name="Podicherti R."/>
            <person name="Tsui H.-C.T."/>
            <person name="Winkler M.E."/>
        </authorList>
    </citation>
    <scope>NUCLEOTIDE SEQUENCE</scope>
</reference>
<gene>
    <name evidence="4" type="ORF">METZ01_LOCUS408076</name>
</gene>
<proteinExistence type="predicted"/>
<dbReference type="CDD" id="cd18095">
    <property type="entry name" value="SpoU-like_rRNA-MTase"/>
    <property type="match status" value="1"/>
</dbReference>
<name>A0A382W8U3_9ZZZZ</name>
<dbReference type="AlphaFoldDB" id="A0A382W8U3"/>
<dbReference type="PANTHER" id="PTHR43191">
    <property type="entry name" value="RRNA METHYLTRANSFERASE 3"/>
    <property type="match status" value="1"/>
</dbReference>
<keyword evidence="1" id="KW-0489">Methyltransferase</keyword>
<feature type="domain" description="tRNA/rRNA methyltransferase SpoU type" evidence="3">
    <location>
        <begin position="61"/>
        <end position="194"/>
    </location>
</feature>
<keyword evidence="2" id="KW-0808">Transferase</keyword>
<dbReference type="Pfam" id="PF00588">
    <property type="entry name" value="SpoU_methylase"/>
    <property type="match status" value="1"/>
</dbReference>
<sequence>ETFAKTNKNFLKSCEKDNTDYSIVTDKDMKNISDTKTPPGITGICAFKPNPGLDFESKRWLYLYEISDPGNLGSLLRSAAWFNIKNIALSKNSADPFNPKVIRSATGAHIYLNIHQDIEYEIFLDHGYCSIGTDQNGTQKIEDLDYDLKLVLILGSEARGLDTSVKKRLNKIISIEKLGYGESLNVAIAGSILMNGIAKK</sequence>
<dbReference type="GO" id="GO:0003723">
    <property type="term" value="F:RNA binding"/>
    <property type="evidence" value="ECO:0007669"/>
    <property type="project" value="InterPro"/>
</dbReference>
<dbReference type="GO" id="GO:0006396">
    <property type="term" value="P:RNA processing"/>
    <property type="evidence" value="ECO:0007669"/>
    <property type="project" value="InterPro"/>
</dbReference>
<dbReference type="GO" id="GO:0032259">
    <property type="term" value="P:methylation"/>
    <property type="evidence" value="ECO:0007669"/>
    <property type="project" value="UniProtKB-KW"/>
</dbReference>
<dbReference type="SUPFAM" id="SSF75217">
    <property type="entry name" value="alpha/beta knot"/>
    <property type="match status" value="1"/>
</dbReference>
<dbReference type="InterPro" id="IPR051259">
    <property type="entry name" value="rRNA_Methyltransferase"/>
</dbReference>
<evidence type="ECO:0000259" key="3">
    <source>
        <dbReference type="Pfam" id="PF00588"/>
    </source>
</evidence>
<dbReference type="Gene3D" id="3.40.1280.10">
    <property type="match status" value="1"/>
</dbReference>
<dbReference type="EMBL" id="UINC01157951">
    <property type="protein sequence ID" value="SVD55222.1"/>
    <property type="molecule type" value="Genomic_DNA"/>
</dbReference>
<dbReference type="GO" id="GO:0008173">
    <property type="term" value="F:RNA methyltransferase activity"/>
    <property type="evidence" value="ECO:0007669"/>
    <property type="project" value="InterPro"/>
</dbReference>
<feature type="non-terminal residue" evidence="4">
    <location>
        <position position="1"/>
    </location>
</feature>
<organism evidence="4">
    <name type="scientific">marine metagenome</name>
    <dbReference type="NCBI Taxonomy" id="408172"/>
    <lineage>
        <taxon>unclassified sequences</taxon>
        <taxon>metagenomes</taxon>
        <taxon>ecological metagenomes</taxon>
    </lineage>
</organism>
<dbReference type="InterPro" id="IPR001537">
    <property type="entry name" value="SpoU_MeTrfase"/>
</dbReference>
<dbReference type="InterPro" id="IPR029028">
    <property type="entry name" value="Alpha/beta_knot_MTases"/>
</dbReference>
<accession>A0A382W8U3</accession>
<protein>
    <recommendedName>
        <fullName evidence="3">tRNA/rRNA methyltransferase SpoU type domain-containing protein</fullName>
    </recommendedName>
</protein>
<evidence type="ECO:0000256" key="2">
    <source>
        <dbReference type="ARBA" id="ARBA00022679"/>
    </source>
</evidence>